<dbReference type="GO" id="GO:0032259">
    <property type="term" value="P:methylation"/>
    <property type="evidence" value="ECO:0007669"/>
    <property type="project" value="UniProtKB-KW"/>
</dbReference>
<evidence type="ECO:0000313" key="3">
    <source>
        <dbReference type="Proteomes" id="UP000594121"/>
    </source>
</evidence>
<dbReference type="Pfam" id="PF08241">
    <property type="entry name" value="Methyltransf_11"/>
    <property type="match status" value="1"/>
</dbReference>
<sequence length="178" mass="20185">MPVRLLRDELRDLYTRYLRELGAPVAVDVGTGFGENLRALVEASSRGAYVVTLDLDLLALQKAKTLFIQAYERGVMDLACADAHHPPLRRGSVKLITTVATLHHLADLRVFLKNCREVLADNGVFIAVDWTPGSRLTPHPPEEHKKVLDSFKQLFPWFFRLDDLRVYKDYFLVVGSKP</sequence>
<dbReference type="AlphaFoldDB" id="A0A7L9FHF4"/>
<feature type="domain" description="Methyltransferase type 11" evidence="1">
    <location>
        <begin position="27"/>
        <end position="126"/>
    </location>
</feature>
<dbReference type="PANTHER" id="PTHR43591:SF24">
    <property type="entry name" value="2-METHOXY-6-POLYPRENYL-1,4-BENZOQUINOL METHYLASE, MITOCHONDRIAL"/>
    <property type="match status" value="1"/>
</dbReference>
<evidence type="ECO:0000259" key="1">
    <source>
        <dbReference type="Pfam" id="PF08241"/>
    </source>
</evidence>
<keyword evidence="2" id="KW-0808">Transferase</keyword>
<keyword evidence="3" id="KW-1185">Reference proteome</keyword>
<reference evidence="2 3" key="1">
    <citation type="submission" date="2020-10" db="EMBL/GenBank/DDBJ databases">
        <title>Thermofilum lucidum 3507LT sp. nov. a novel member of Thermofilaceae family isolated from Chile hot spring, and proposal of description order Thermofilales.</title>
        <authorList>
            <person name="Zayulina K.S."/>
            <person name="Elcheninov A.G."/>
            <person name="Toshchakov S.V."/>
            <person name="Kublanov I.V."/>
        </authorList>
    </citation>
    <scope>NUCLEOTIDE SEQUENCE [LARGE SCALE GENOMIC DNA]</scope>
    <source>
        <strain evidence="2 3">3507LT</strain>
    </source>
</reference>
<dbReference type="InterPro" id="IPR013216">
    <property type="entry name" value="Methyltransf_11"/>
</dbReference>
<dbReference type="InParanoid" id="A0A7L9FHF4"/>
<dbReference type="KEGG" id="thel:IG193_01030"/>
<dbReference type="CDD" id="cd02440">
    <property type="entry name" value="AdoMet_MTases"/>
    <property type="match status" value="1"/>
</dbReference>
<dbReference type="PANTHER" id="PTHR43591">
    <property type="entry name" value="METHYLTRANSFERASE"/>
    <property type="match status" value="1"/>
</dbReference>
<dbReference type="Proteomes" id="UP000594121">
    <property type="component" value="Chromosome"/>
</dbReference>
<dbReference type="GO" id="GO:0008757">
    <property type="term" value="F:S-adenosylmethionine-dependent methyltransferase activity"/>
    <property type="evidence" value="ECO:0007669"/>
    <property type="project" value="InterPro"/>
</dbReference>
<name>A0A7L9FHF4_9CREN</name>
<evidence type="ECO:0000313" key="2">
    <source>
        <dbReference type="EMBL" id="QOJ79081.1"/>
    </source>
</evidence>
<accession>A0A7L9FHF4</accession>
<keyword evidence="2" id="KW-0489">Methyltransferase</keyword>
<gene>
    <name evidence="2" type="ORF">IG193_01030</name>
</gene>
<protein>
    <submittedName>
        <fullName evidence="2">Class I SAM-dependent methyltransferase</fullName>
    </submittedName>
</protein>
<dbReference type="SUPFAM" id="SSF53335">
    <property type="entry name" value="S-adenosyl-L-methionine-dependent methyltransferases"/>
    <property type="match status" value="1"/>
</dbReference>
<dbReference type="Gene3D" id="3.40.50.150">
    <property type="entry name" value="Vaccinia Virus protein VP39"/>
    <property type="match status" value="1"/>
</dbReference>
<proteinExistence type="predicted"/>
<dbReference type="GeneID" id="59148436"/>
<dbReference type="InterPro" id="IPR029063">
    <property type="entry name" value="SAM-dependent_MTases_sf"/>
</dbReference>
<dbReference type="RefSeq" id="WP_192819053.1">
    <property type="nucleotide sequence ID" value="NZ_CP062310.1"/>
</dbReference>
<organism evidence="2 3">
    <name type="scientific">Infirmifilum lucidum</name>
    <dbReference type="NCBI Taxonomy" id="2776706"/>
    <lineage>
        <taxon>Archaea</taxon>
        <taxon>Thermoproteota</taxon>
        <taxon>Thermoprotei</taxon>
        <taxon>Thermofilales</taxon>
        <taxon>Thermofilaceae</taxon>
        <taxon>Infirmifilum</taxon>
    </lineage>
</organism>
<dbReference type="EMBL" id="CP062310">
    <property type="protein sequence ID" value="QOJ79081.1"/>
    <property type="molecule type" value="Genomic_DNA"/>
</dbReference>